<protein>
    <submittedName>
        <fullName evidence="1">Uncharacterized protein</fullName>
    </submittedName>
</protein>
<dbReference type="KEGG" id="hma:pNG5107"/>
<keyword evidence="2" id="KW-1185">Reference proteome</keyword>
<proteinExistence type="predicted"/>
<geneLocation type="plasmid" evidence="1 2">
    <name>pNG500</name>
</geneLocation>
<sequence length="36" mass="4256">MNINAIWENLQRTFADLLSSCFTPSDQQRTRIQKND</sequence>
<organism evidence="1 2">
    <name type="scientific">Haloarcula marismortui (strain ATCC 43049 / DSM 3752 / JCM 8966 / VKM B-1809)</name>
    <name type="common">Halobacterium marismortui</name>
    <dbReference type="NCBI Taxonomy" id="272569"/>
    <lineage>
        <taxon>Archaea</taxon>
        <taxon>Methanobacteriati</taxon>
        <taxon>Methanobacteriota</taxon>
        <taxon>Stenosarchaea group</taxon>
        <taxon>Halobacteria</taxon>
        <taxon>Halobacteriales</taxon>
        <taxon>Haloarculaceae</taxon>
        <taxon>Haloarcula</taxon>
    </lineage>
</organism>
<dbReference type="EMBL" id="AY596294">
    <property type="protein sequence ID" value="AAV44521.1"/>
    <property type="molecule type" value="Genomic_DNA"/>
</dbReference>
<dbReference type="HOGENOM" id="CLU_3353849_0_0_2"/>
<name>Q5V7Q9_HALMA</name>
<evidence type="ECO:0000313" key="2">
    <source>
        <dbReference type="Proteomes" id="UP000001169"/>
    </source>
</evidence>
<keyword evidence="1" id="KW-0614">Plasmid</keyword>
<evidence type="ECO:0000313" key="1">
    <source>
        <dbReference type="EMBL" id="AAV44521.1"/>
    </source>
</evidence>
<dbReference type="AlphaFoldDB" id="Q5V7Q9"/>
<gene>
    <name evidence="1" type="ordered locus">pNG5107</name>
</gene>
<accession>Q5V7Q9</accession>
<dbReference type="EnsemblBacteria" id="AAV44521">
    <property type="protein sequence ID" value="AAV44521"/>
    <property type="gene ID" value="pNG5107"/>
</dbReference>
<reference evidence="1 2" key="1">
    <citation type="journal article" date="2004" name="Genome Res.">
        <title>Genome sequence of Haloarcula marismortui: a halophilic archaeon from the Dead Sea.</title>
        <authorList>
            <person name="Baliga N.S."/>
            <person name="Bonneau R."/>
            <person name="Facciotti M.T."/>
            <person name="Pan M."/>
            <person name="Glusman G."/>
            <person name="Deutsch E.W."/>
            <person name="Shannon P."/>
            <person name="Chiu Y."/>
            <person name="Weng R.S."/>
            <person name="Gan R.R."/>
            <person name="Hung P."/>
            <person name="Date S.V."/>
            <person name="Marcotte E."/>
            <person name="Hood L."/>
            <person name="Ng W.V."/>
        </authorList>
    </citation>
    <scope>NUCLEOTIDE SEQUENCE [LARGE SCALE GENOMIC DNA]</scope>
    <source>
        <strain evidence="2">ATCC 43049 / DSM 3752 / JCM 8966 / VKM B-1809</strain>
        <plasmid evidence="2">Plasmid pNG500</plasmid>
    </source>
</reference>
<dbReference type="Proteomes" id="UP000001169">
    <property type="component" value="Plasmid pNG500"/>
</dbReference>